<dbReference type="GO" id="GO:0047617">
    <property type="term" value="F:fatty acyl-CoA hydrolase activity"/>
    <property type="evidence" value="ECO:0007669"/>
    <property type="project" value="InterPro"/>
</dbReference>
<evidence type="ECO:0000259" key="4">
    <source>
        <dbReference type="Pfam" id="PF20789"/>
    </source>
</evidence>
<dbReference type="GO" id="GO:0005782">
    <property type="term" value="C:peroxisomal matrix"/>
    <property type="evidence" value="ECO:0007669"/>
    <property type="project" value="UniProtKB-SubCell"/>
</dbReference>
<comment type="similarity">
    <text evidence="1">Belongs to the C/M/P thioester hydrolase family.</text>
</comment>
<keyword evidence="6" id="KW-1185">Reference proteome</keyword>
<dbReference type="CDD" id="cd03445">
    <property type="entry name" value="Thioesterase_II_repeat2"/>
    <property type="match status" value="1"/>
</dbReference>
<dbReference type="InterPro" id="IPR003703">
    <property type="entry name" value="Acyl_CoA_thio"/>
</dbReference>
<dbReference type="InterPro" id="IPR042171">
    <property type="entry name" value="Acyl-CoA_hotdog"/>
</dbReference>
<dbReference type="Pfam" id="PF20789">
    <property type="entry name" value="4HBT_3C"/>
    <property type="match status" value="1"/>
</dbReference>
<protein>
    <recommendedName>
        <fullName evidence="7">Acyl-CoA thioesterase II</fullName>
    </recommendedName>
</protein>
<dbReference type="OrthoDB" id="68328at2759"/>
<dbReference type="Proteomes" id="UP000034947">
    <property type="component" value="Unassembled WGS sequence"/>
</dbReference>
<dbReference type="InterPro" id="IPR029069">
    <property type="entry name" value="HotDog_dom_sf"/>
</dbReference>
<reference evidence="5 6" key="1">
    <citation type="submission" date="2015-02" db="EMBL/GenBank/DDBJ databases">
        <title>Draft Genome Sequences of Two Closely-Related Aflatoxigenic Aspergillus Species Obtained from the Cote d'Ivoire.</title>
        <authorList>
            <person name="Moore G.G."/>
            <person name="Beltz S.B."/>
            <person name="Mack B.M."/>
        </authorList>
    </citation>
    <scope>NUCLEOTIDE SEQUENCE [LARGE SCALE GENOMIC DNA]</scope>
    <source>
        <strain evidence="5 6">SRRC1432</strain>
    </source>
</reference>
<dbReference type="EMBL" id="JYKN01001948">
    <property type="protein sequence ID" value="KKK18253.1"/>
    <property type="molecule type" value="Genomic_DNA"/>
</dbReference>
<proteinExistence type="inferred from homology"/>
<dbReference type="AlphaFoldDB" id="A0A0F8UFB5"/>
<dbReference type="SUPFAM" id="SSF54637">
    <property type="entry name" value="Thioesterase/thiol ester dehydrase-isomerase"/>
    <property type="match status" value="2"/>
</dbReference>
<dbReference type="InterPro" id="IPR049449">
    <property type="entry name" value="TesB_ACOT8-like_N"/>
</dbReference>
<dbReference type="Pfam" id="PF13622">
    <property type="entry name" value="4HBT_3"/>
    <property type="match status" value="1"/>
</dbReference>
<evidence type="ECO:0000256" key="1">
    <source>
        <dbReference type="ARBA" id="ARBA00006538"/>
    </source>
</evidence>
<evidence type="ECO:0000313" key="5">
    <source>
        <dbReference type="EMBL" id="KKK18253.1"/>
    </source>
</evidence>
<dbReference type="GO" id="GO:0006637">
    <property type="term" value="P:acyl-CoA metabolic process"/>
    <property type="evidence" value="ECO:0007669"/>
    <property type="project" value="InterPro"/>
</dbReference>
<keyword evidence="2" id="KW-0378">Hydrolase</keyword>
<organism evidence="5 6">
    <name type="scientific">Aspergillus ochraceoroseus</name>
    <dbReference type="NCBI Taxonomy" id="138278"/>
    <lineage>
        <taxon>Eukaryota</taxon>
        <taxon>Fungi</taxon>
        <taxon>Dikarya</taxon>
        <taxon>Ascomycota</taxon>
        <taxon>Pezizomycotina</taxon>
        <taxon>Eurotiomycetes</taxon>
        <taxon>Eurotiomycetidae</taxon>
        <taxon>Eurotiales</taxon>
        <taxon>Aspergillaceae</taxon>
        <taxon>Aspergillus</taxon>
        <taxon>Aspergillus subgen. Nidulantes</taxon>
    </lineage>
</organism>
<dbReference type="InterPro" id="IPR049450">
    <property type="entry name" value="ACOT8-like_C"/>
</dbReference>
<evidence type="ECO:0008006" key="7">
    <source>
        <dbReference type="Google" id="ProtNLM"/>
    </source>
</evidence>
<dbReference type="Gene3D" id="2.40.160.210">
    <property type="entry name" value="Acyl-CoA thioesterase, double hotdog domain"/>
    <property type="match status" value="1"/>
</dbReference>
<evidence type="ECO:0000256" key="2">
    <source>
        <dbReference type="ARBA" id="ARBA00022801"/>
    </source>
</evidence>
<comment type="caution">
    <text evidence="5">The sequence shown here is derived from an EMBL/GenBank/DDBJ whole genome shotgun (WGS) entry which is preliminary data.</text>
</comment>
<dbReference type="PANTHER" id="PTHR11066:SF64">
    <property type="entry name" value="ACYL-COA THIOESTERASE (AFU_ORTHOLOGUE AFUA_1G12060)"/>
    <property type="match status" value="1"/>
</dbReference>
<evidence type="ECO:0000259" key="3">
    <source>
        <dbReference type="Pfam" id="PF13622"/>
    </source>
</evidence>
<accession>A0A0F8UFB5</accession>
<evidence type="ECO:0000313" key="6">
    <source>
        <dbReference type="Proteomes" id="UP000034947"/>
    </source>
</evidence>
<sequence length="331" mass="36084">MAAITPTGPLSFAQVMELEKVSSEGEVYMSKYPAISFDYQPGKPLSAQRSYGGHVFAQSIWAASLPFKDSGLQVHEANGYWTQGGHGNRPFLYTVTTLSETRSFVLRQVTARQPTTLSDDCPFPTTDASKPFGPVAFALTCSLKRREDGPAYGVSIDAERYGDVLRRDPTTHASDFYLPGLNRVGKARLVDFPGIDIRTPDLTDYNSHHTGTGHRRLHVYRALSAMDVDSDMSAAAHAFVSDRAGLSVLTNAFGANHLGVAGSLNHKIVFHVNPDDLKLDDTTWFIQEMSSPRGGEGRGAIESRIWGPSGILVASTMQDAMYRTPLPSKLS</sequence>
<dbReference type="PANTHER" id="PTHR11066">
    <property type="entry name" value="ACYL-COA THIOESTERASE"/>
    <property type="match status" value="1"/>
</dbReference>
<dbReference type="VEuPathDB" id="FungiDB:P175DRAFT_0532130"/>
<dbReference type="CDD" id="cd03444">
    <property type="entry name" value="Thioesterase_II_repeat1"/>
    <property type="match status" value="1"/>
</dbReference>
<dbReference type="GO" id="GO:0009062">
    <property type="term" value="P:fatty acid catabolic process"/>
    <property type="evidence" value="ECO:0007669"/>
    <property type="project" value="TreeGrafter"/>
</dbReference>
<name>A0A0F8UFB5_9EURO</name>
<gene>
    <name evidence="5" type="ORF">AOCH_001947</name>
</gene>
<feature type="domain" description="Acyl-CoA thioesterase-like N-terminal HotDog" evidence="3">
    <location>
        <begin position="49"/>
        <end position="114"/>
    </location>
</feature>
<feature type="domain" description="Acyl-CoA thioesterase-like C-terminal" evidence="4">
    <location>
        <begin position="223"/>
        <end position="321"/>
    </location>
</feature>